<dbReference type="EMBL" id="JAVDQH010000005">
    <property type="protein sequence ID" value="MDR6243623.1"/>
    <property type="molecule type" value="Genomic_DNA"/>
</dbReference>
<comment type="caution">
    <text evidence="2">The sequence shown here is derived from an EMBL/GenBank/DDBJ whole genome shotgun (WGS) entry which is preliminary data.</text>
</comment>
<dbReference type="Proteomes" id="UP001185028">
    <property type="component" value="Unassembled WGS sequence"/>
</dbReference>
<keyword evidence="1" id="KW-0812">Transmembrane</keyword>
<reference evidence="2 3" key="1">
    <citation type="submission" date="2023-07" db="EMBL/GenBank/DDBJ databases">
        <title>Genomic Encyclopedia of Type Strains, Phase IV (KMG-IV): sequencing the most valuable type-strain genomes for metagenomic binning, comparative biology and taxonomic classification.</title>
        <authorList>
            <person name="Goeker M."/>
        </authorList>
    </citation>
    <scope>NUCLEOTIDE SEQUENCE [LARGE SCALE GENOMIC DNA]</scope>
    <source>
        <strain evidence="2 3">DSM 22170</strain>
    </source>
</reference>
<sequence length="78" mass="9318">MKVLRKFILAFLLSNVIGNWSFKQIAFLQYNLAEGWFSTGNILRYLVNLACYIAVAVWIYFILERLEKWNAQRKQQSR</sequence>
<dbReference type="RefSeq" id="WP_188776834.1">
    <property type="nucleotide sequence ID" value="NZ_BMMB01000008.1"/>
</dbReference>
<keyword evidence="3" id="KW-1185">Reference proteome</keyword>
<name>A0ABU1IZI9_9BACL</name>
<organism evidence="2 3">
    <name type="scientific">Paenibacillus hunanensis</name>
    <dbReference type="NCBI Taxonomy" id="539262"/>
    <lineage>
        <taxon>Bacteria</taxon>
        <taxon>Bacillati</taxon>
        <taxon>Bacillota</taxon>
        <taxon>Bacilli</taxon>
        <taxon>Bacillales</taxon>
        <taxon>Paenibacillaceae</taxon>
        <taxon>Paenibacillus</taxon>
    </lineage>
</organism>
<gene>
    <name evidence="2" type="ORF">JOC58_001516</name>
</gene>
<evidence type="ECO:0000256" key="1">
    <source>
        <dbReference type="SAM" id="Phobius"/>
    </source>
</evidence>
<evidence type="ECO:0000313" key="2">
    <source>
        <dbReference type="EMBL" id="MDR6243623.1"/>
    </source>
</evidence>
<protein>
    <submittedName>
        <fullName evidence="2">Large-conductance mechanosensitive channel</fullName>
    </submittedName>
</protein>
<keyword evidence="1" id="KW-1133">Transmembrane helix</keyword>
<evidence type="ECO:0000313" key="3">
    <source>
        <dbReference type="Proteomes" id="UP001185028"/>
    </source>
</evidence>
<accession>A0ABU1IZI9</accession>
<keyword evidence="1" id="KW-0472">Membrane</keyword>
<proteinExistence type="predicted"/>
<feature type="transmembrane region" description="Helical" evidence="1">
    <location>
        <begin position="42"/>
        <end position="63"/>
    </location>
</feature>